<name>A0A538U7E0_UNCEI</name>
<comment type="caution">
    <text evidence="1">The sequence shown here is derived from an EMBL/GenBank/DDBJ whole genome shotgun (WGS) entry which is preliminary data.</text>
</comment>
<reference evidence="1 2" key="1">
    <citation type="journal article" date="2019" name="Nat. Microbiol.">
        <title>Mediterranean grassland soil C-N compound turnover is dependent on rainfall and depth, and is mediated by genomically divergent microorganisms.</title>
        <authorList>
            <person name="Diamond S."/>
            <person name="Andeer P.F."/>
            <person name="Li Z."/>
            <person name="Crits-Christoph A."/>
            <person name="Burstein D."/>
            <person name="Anantharaman K."/>
            <person name="Lane K.R."/>
            <person name="Thomas B.C."/>
            <person name="Pan C."/>
            <person name="Northen T.R."/>
            <person name="Banfield J.F."/>
        </authorList>
    </citation>
    <scope>NUCLEOTIDE SEQUENCE [LARGE SCALE GENOMIC DNA]</scope>
    <source>
        <strain evidence="1">WS_10</strain>
    </source>
</reference>
<proteinExistence type="predicted"/>
<evidence type="ECO:0000313" key="2">
    <source>
        <dbReference type="Proteomes" id="UP000319836"/>
    </source>
</evidence>
<dbReference type="AlphaFoldDB" id="A0A538U7E0"/>
<accession>A0A538U7E0</accession>
<gene>
    <name evidence="1" type="ORF">E6K80_04490</name>
</gene>
<protein>
    <submittedName>
        <fullName evidence="1">Uncharacterized protein</fullName>
    </submittedName>
</protein>
<dbReference type="Proteomes" id="UP000319836">
    <property type="component" value="Unassembled WGS sequence"/>
</dbReference>
<evidence type="ECO:0000313" key="1">
    <source>
        <dbReference type="EMBL" id="TMQ71803.1"/>
    </source>
</evidence>
<sequence>MAVVSGTCDHGRPPAKLRWTPPPVPVATYTVSGFDGCSAMSRTSVFTRPRLSVLQVLPPLSDLYTPFPNVPA</sequence>
<dbReference type="EMBL" id="VBPA01000100">
    <property type="protein sequence ID" value="TMQ71803.1"/>
    <property type="molecule type" value="Genomic_DNA"/>
</dbReference>
<organism evidence="1 2">
    <name type="scientific">Eiseniibacteriota bacterium</name>
    <dbReference type="NCBI Taxonomy" id="2212470"/>
    <lineage>
        <taxon>Bacteria</taxon>
        <taxon>Candidatus Eiseniibacteriota</taxon>
    </lineage>
</organism>